<keyword evidence="2" id="KW-0819">tRNA processing</keyword>
<dbReference type="GO" id="GO:0046872">
    <property type="term" value="F:metal ion binding"/>
    <property type="evidence" value="ECO:0007669"/>
    <property type="project" value="UniProtKB-KW"/>
</dbReference>
<dbReference type="InterPro" id="IPR007175">
    <property type="entry name" value="Rpr2/Snm1/Rpp21"/>
</dbReference>
<dbReference type="GO" id="GO:0016787">
    <property type="term" value="F:hydrolase activity"/>
    <property type="evidence" value="ECO:0007669"/>
    <property type="project" value="UniProtKB-KW"/>
</dbReference>
<proteinExistence type="inferred from homology"/>
<keyword evidence="4" id="KW-0479">Metal-binding</keyword>
<reference evidence="10" key="1">
    <citation type="submission" date="2015-11" db="EMBL/GenBank/DDBJ databases">
        <title>De novo transcriptome assembly of four potential Pierce s Disease insect vectors from Arizona vineyards.</title>
        <authorList>
            <person name="Tassone E.E."/>
        </authorList>
    </citation>
    <scope>NUCLEOTIDE SEQUENCE</scope>
</reference>
<evidence type="ECO:0000256" key="3">
    <source>
        <dbReference type="ARBA" id="ARBA00022722"/>
    </source>
</evidence>
<evidence type="ECO:0000256" key="1">
    <source>
        <dbReference type="ARBA" id="ARBA00022490"/>
    </source>
</evidence>
<evidence type="ECO:0000256" key="9">
    <source>
        <dbReference type="SAM" id="MobiDB-lite"/>
    </source>
</evidence>
<gene>
    <name evidence="10" type="ORF">g.22111</name>
</gene>
<dbReference type="EMBL" id="GECZ01012274">
    <property type="protein sequence ID" value="JAS57495.1"/>
    <property type="molecule type" value="Transcribed_RNA"/>
</dbReference>
<keyword evidence="5" id="KW-0255">Endonuclease</keyword>
<dbReference type="InterPro" id="IPR016432">
    <property type="entry name" value="RNP4"/>
</dbReference>
<evidence type="ECO:0000256" key="6">
    <source>
        <dbReference type="ARBA" id="ARBA00022801"/>
    </source>
</evidence>
<name>A0A1B6G4X2_9HEMI</name>
<dbReference type="GO" id="GO:0001682">
    <property type="term" value="P:tRNA 5'-leader removal"/>
    <property type="evidence" value="ECO:0007669"/>
    <property type="project" value="InterPro"/>
</dbReference>
<evidence type="ECO:0000256" key="4">
    <source>
        <dbReference type="ARBA" id="ARBA00022723"/>
    </source>
</evidence>
<dbReference type="GO" id="GO:0004519">
    <property type="term" value="F:endonuclease activity"/>
    <property type="evidence" value="ECO:0007669"/>
    <property type="project" value="UniProtKB-KW"/>
</dbReference>
<dbReference type="PANTHER" id="PTHR14742">
    <property type="entry name" value="RIBONUCLEASE P SUBUNIT P21"/>
    <property type="match status" value="1"/>
</dbReference>
<dbReference type="GO" id="GO:0005655">
    <property type="term" value="C:nucleolar ribonuclease P complex"/>
    <property type="evidence" value="ECO:0007669"/>
    <property type="project" value="TreeGrafter"/>
</dbReference>
<evidence type="ECO:0000256" key="2">
    <source>
        <dbReference type="ARBA" id="ARBA00022694"/>
    </source>
</evidence>
<comment type="similarity">
    <text evidence="8">Belongs to the eukaryotic/archaeal RNase P protein component 4 family.</text>
</comment>
<organism evidence="10">
    <name type="scientific">Cuerna arida</name>
    <dbReference type="NCBI Taxonomy" id="1464854"/>
    <lineage>
        <taxon>Eukaryota</taxon>
        <taxon>Metazoa</taxon>
        <taxon>Ecdysozoa</taxon>
        <taxon>Arthropoda</taxon>
        <taxon>Hexapoda</taxon>
        <taxon>Insecta</taxon>
        <taxon>Pterygota</taxon>
        <taxon>Neoptera</taxon>
        <taxon>Paraneoptera</taxon>
        <taxon>Hemiptera</taxon>
        <taxon>Auchenorrhyncha</taxon>
        <taxon>Membracoidea</taxon>
        <taxon>Cicadellidae</taxon>
        <taxon>Cicadellinae</taxon>
        <taxon>Proconiini</taxon>
        <taxon>Cuerna</taxon>
    </lineage>
</organism>
<evidence type="ECO:0000256" key="7">
    <source>
        <dbReference type="ARBA" id="ARBA00022833"/>
    </source>
</evidence>
<keyword evidence="3" id="KW-0540">Nuclease</keyword>
<evidence type="ECO:0000256" key="5">
    <source>
        <dbReference type="ARBA" id="ARBA00022759"/>
    </source>
</evidence>
<dbReference type="Pfam" id="PF04032">
    <property type="entry name" value="Rpr2"/>
    <property type="match status" value="1"/>
</dbReference>
<keyword evidence="7" id="KW-0862">Zinc</keyword>
<evidence type="ECO:0000313" key="10">
    <source>
        <dbReference type="EMBL" id="JAS57495.1"/>
    </source>
</evidence>
<dbReference type="PANTHER" id="PTHR14742:SF0">
    <property type="entry name" value="RIBONUCLEASE P PROTEIN SUBUNIT P21"/>
    <property type="match status" value="1"/>
</dbReference>
<protein>
    <submittedName>
        <fullName evidence="10">Uncharacterized protein</fullName>
    </submittedName>
</protein>
<sequence>MAPKKGLVGKDAFARMNFLYQAATLCSSFSSRGSQDLAAYYGSVFRNVAKKAVVRAEPEMKRKLCKGCNSLLVPGDNARVRLRKKPDPRLIWTCARCGTIKRFGVRKDYKIWIEREGAVVETVTFSNNPPVVKQKISVQGTDESDEVKKEEPNNEEPLSTS</sequence>
<keyword evidence="1" id="KW-0963">Cytoplasm</keyword>
<dbReference type="AlphaFoldDB" id="A0A1B6G4X2"/>
<dbReference type="HAMAP" id="MF_00757">
    <property type="entry name" value="RNase_P_4"/>
    <property type="match status" value="1"/>
</dbReference>
<dbReference type="Gene3D" id="6.20.50.20">
    <property type="match status" value="1"/>
</dbReference>
<keyword evidence="6" id="KW-0378">Hydrolase</keyword>
<accession>A0A1B6G4X2</accession>
<feature type="region of interest" description="Disordered" evidence="9">
    <location>
        <begin position="132"/>
        <end position="161"/>
    </location>
</feature>
<evidence type="ECO:0000256" key="8">
    <source>
        <dbReference type="ARBA" id="ARBA00038402"/>
    </source>
</evidence>